<dbReference type="InterPro" id="IPR020396">
    <property type="entry name" value="NADH_UbQ_OxRdtase_CS"/>
</dbReference>
<accession>A0A4R3KUG3</accession>
<dbReference type="NCBIfam" id="TIGR01961">
    <property type="entry name" value="NuoC_fam"/>
    <property type="match status" value="1"/>
</dbReference>
<keyword evidence="3" id="KW-1003">Cell membrane</keyword>
<keyword evidence="3 4" id="KW-1278">Translocase</keyword>
<comment type="caution">
    <text evidence="7">The sequence shown here is derived from an EMBL/GenBank/DDBJ whole genome shotgun (WGS) entry which is preliminary data.</text>
</comment>
<keyword evidence="3 5" id="KW-0874">Quinone</keyword>
<comment type="catalytic activity">
    <reaction evidence="3 5">
        <text>a quinone + NADH + 5 H(+)(in) = a quinol + NAD(+) + 4 H(+)(out)</text>
        <dbReference type="Rhea" id="RHEA:57888"/>
        <dbReference type="ChEBI" id="CHEBI:15378"/>
        <dbReference type="ChEBI" id="CHEBI:24646"/>
        <dbReference type="ChEBI" id="CHEBI:57540"/>
        <dbReference type="ChEBI" id="CHEBI:57945"/>
        <dbReference type="ChEBI" id="CHEBI:132124"/>
    </reaction>
</comment>
<keyword evidence="3 4" id="KW-0520">NAD</keyword>
<dbReference type="InterPro" id="IPR037232">
    <property type="entry name" value="NADH_quin_OxRdtase_su_C/D-like"/>
</dbReference>
<dbReference type="InterPro" id="IPR010218">
    <property type="entry name" value="NADH_DH_suC"/>
</dbReference>
<organism evidence="7 8">
    <name type="scientific">Anseongella ginsenosidimutans</name>
    <dbReference type="NCBI Taxonomy" id="496056"/>
    <lineage>
        <taxon>Bacteria</taxon>
        <taxon>Pseudomonadati</taxon>
        <taxon>Bacteroidota</taxon>
        <taxon>Sphingobacteriia</taxon>
        <taxon>Sphingobacteriales</taxon>
        <taxon>Sphingobacteriaceae</taxon>
        <taxon>Anseongella</taxon>
    </lineage>
</organism>
<dbReference type="GO" id="GO:0048038">
    <property type="term" value="F:quinone binding"/>
    <property type="evidence" value="ECO:0007669"/>
    <property type="project" value="UniProtKB-KW"/>
</dbReference>
<dbReference type="GO" id="GO:0005886">
    <property type="term" value="C:plasma membrane"/>
    <property type="evidence" value="ECO:0007669"/>
    <property type="project" value="UniProtKB-SubCell"/>
</dbReference>
<comment type="subcellular location">
    <subcellularLocation>
        <location evidence="3">Cell membrane</location>
        <topology evidence="3">Peripheral membrane protein</topology>
        <orientation evidence="3">Cytoplasmic side</orientation>
    </subcellularLocation>
</comment>
<evidence type="ECO:0000259" key="6">
    <source>
        <dbReference type="Pfam" id="PF00329"/>
    </source>
</evidence>
<reference evidence="7 8" key="1">
    <citation type="submission" date="2019-03" db="EMBL/GenBank/DDBJ databases">
        <title>Genomic Encyclopedia of Type Strains, Phase IV (KMG-IV): sequencing the most valuable type-strain genomes for metagenomic binning, comparative biology and taxonomic classification.</title>
        <authorList>
            <person name="Goeker M."/>
        </authorList>
    </citation>
    <scope>NUCLEOTIDE SEQUENCE [LARGE SCALE GENOMIC DNA]</scope>
    <source>
        <strain evidence="7 8">DSM 21100</strain>
    </source>
</reference>
<dbReference type="InterPro" id="IPR001268">
    <property type="entry name" value="NADH_UbQ_OxRdtase_30kDa_su"/>
</dbReference>
<comment type="subunit">
    <text evidence="3">NDH-1 is composed of 14 different subunits. Subunits NuoB, C, D, E, F, and G constitute the peripheral sector of the complex.</text>
</comment>
<dbReference type="EMBL" id="SMAD01000002">
    <property type="protein sequence ID" value="TCS89047.1"/>
    <property type="molecule type" value="Genomic_DNA"/>
</dbReference>
<dbReference type="GO" id="GO:0008137">
    <property type="term" value="F:NADH dehydrogenase (ubiquinone) activity"/>
    <property type="evidence" value="ECO:0007669"/>
    <property type="project" value="InterPro"/>
</dbReference>
<dbReference type="RefSeq" id="WP_132128137.1">
    <property type="nucleotide sequence ID" value="NZ_CP042432.1"/>
</dbReference>
<gene>
    <name evidence="3" type="primary">nuoC</name>
    <name evidence="7" type="ORF">EDD80_102239</name>
</gene>
<dbReference type="AlphaFoldDB" id="A0A4R3KUG3"/>
<evidence type="ECO:0000256" key="1">
    <source>
        <dbReference type="ARBA" id="ARBA00007569"/>
    </source>
</evidence>
<keyword evidence="8" id="KW-1185">Reference proteome</keyword>
<protein>
    <recommendedName>
        <fullName evidence="3">NADH-quinone oxidoreductase subunit C</fullName>
        <ecNumber evidence="3">7.1.1.-</ecNumber>
    </recommendedName>
    <alternativeName>
        <fullName evidence="3">NADH dehydrogenase I subunit C</fullName>
    </alternativeName>
    <alternativeName>
        <fullName evidence="3">NDH-1 subunit C</fullName>
    </alternativeName>
</protein>
<feature type="domain" description="NADH:ubiquinone oxidoreductase 30kDa subunit" evidence="6">
    <location>
        <begin position="37"/>
        <end position="155"/>
    </location>
</feature>
<evidence type="ECO:0000256" key="5">
    <source>
        <dbReference type="RuleBase" id="RU003582"/>
    </source>
</evidence>
<keyword evidence="2 3" id="KW-0813">Transport</keyword>
<dbReference type="PANTHER" id="PTHR10884:SF14">
    <property type="entry name" value="NADH DEHYDROGENASE [UBIQUINONE] IRON-SULFUR PROTEIN 3, MITOCHONDRIAL"/>
    <property type="match status" value="1"/>
</dbReference>
<evidence type="ECO:0000256" key="2">
    <source>
        <dbReference type="ARBA" id="ARBA00022448"/>
    </source>
</evidence>
<sequence>MGVITNQGILDKLNAQFPDAIQDVSEPKGLLTFATGREKLPEIIRFLKEDASLAFRFLTDLTGVHYPDRELPLGVVYHLQSMALNRRLRIKAFLPLNDPRIETLTNLFPGANWMERETYDFFGIIFEGHPDLRRILNMDDMVAFPMRKEFPLEDPNRRDKNDDFFGR</sequence>
<dbReference type="SUPFAM" id="SSF143243">
    <property type="entry name" value="Nqo5-like"/>
    <property type="match status" value="1"/>
</dbReference>
<dbReference type="EC" id="7.1.1.-" evidence="3"/>
<evidence type="ECO:0000256" key="3">
    <source>
        <dbReference type="HAMAP-Rule" id="MF_01357"/>
    </source>
</evidence>
<dbReference type="GO" id="GO:0050136">
    <property type="term" value="F:NADH dehydrogenase (quinone) (non-electrogenic) activity"/>
    <property type="evidence" value="ECO:0007669"/>
    <property type="project" value="UniProtKB-UniRule"/>
</dbReference>
<dbReference type="PROSITE" id="PS00542">
    <property type="entry name" value="COMPLEX1_30K"/>
    <property type="match status" value="1"/>
</dbReference>
<keyword evidence="3" id="KW-0472">Membrane</keyword>
<evidence type="ECO:0000313" key="7">
    <source>
        <dbReference type="EMBL" id="TCS89047.1"/>
    </source>
</evidence>
<dbReference type="Gene3D" id="3.30.460.80">
    <property type="entry name" value="NADH:ubiquinone oxidoreductase, 30kDa subunit"/>
    <property type="match status" value="1"/>
</dbReference>
<dbReference type="Pfam" id="PF00329">
    <property type="entry name" value="Complex1_30kDa"/>
    <property type="match status" value="1"/>
</dbReference>
<comment type="similarity">
    <text evidence="1 3 4">Belongs to the complex I 30 kDa subunit family.</text>
</comment>
<proteinExistence type="inferred from homology"/>
<dbReference type="HAMAP" id="MF_01357">
    <property type="entry name" value="NDH1_NuoC"/>
    <property type="match status" value="1"/>
</dbReference>
<evidence type="ECO:0000313" key="8">
    <source>
        <dbReference type="Proteomes" id="UP000295807"/>
    </source>
</evidence>
<comment type="function">
    <text evidence="3">NDH-1 shuttles electrons from NADH, via FMN and iron-sulfur (Fe-S) centers, to quinones in the respiratory chain. The immediate electron acceptor for the enzyme in this species is believed to be a menaquinone. Couples the redox reaction to proton translocation (for every two electrons transferred, four hydrogen ions are translocated across the cytoplasmic membrane), and thus conserves the redox energy in a proton gradient.</text>
</comment>
<evidence type="ECO:0000256" key="4">
    <source>
        <dbReference type="RuleBase" id="RU003456"/>
    </source>
</evidence>
<dbReference type="PANTHER" id="PTHR10884">
    <property type="entry name" value="NADH DEHYDROGENASE UBIQUINONE IRON-SULFUR PROTEIN 3"/>
    <property type="match status" value="1"/>
</dbReference>
<name>A0A4R3KUG3_9SPHI</name>
<dbReference type="OrthoDB" id="9803286at2"/>
<dbReference type="Proteomes" id="UP000295807">
    <property type="component" value="Unassembled WGS sequence"/>
</dbReference>